<accession>A0A953I2T6</accession>
<dbReference type="GO" id="GO:0005886">
    <property type="term" value="C:plasma membrane"/>
    <property type="evidence" value="ECO:0007669"/>
    <property type="project" value="UniProtKB-SubCell"/>
</dbReference>
<comment type="similarity">
    <text evidence="5 6">Belongs to the complex I subunit 1 family.</text>
</comment>
<evidence type="ECO:0000256" key="2">
    <source>
        <dbReference type="ARBA" id="ARBA00022692"/>
    </source>
</evidence>
<feature type="transmembrane region" description="Helical" evidence="5">
    <location>
        <begin position="345"/>
        <end position="363"/>
    </location>
</feature>
<dbReference type="Pfam" id="PF00146">
    <property type="entry name" value="NADHdh"/>
    <property type="match status" value="1"/>
</dbReference>
<proteinExistence type="inferred from homology"/>
<keyword evidence="5" id="KW-1003">Cell membrane</keyword>
<dbReference type="OMA" id="QMWLRWT"/>
<keyword evidence="3 5" id="KW-1133">Transmembrane helix</keyword>
<feature type="transmembrane region" description="Helical" evidence="5">
    <location>
        <begin position="309"/>
        <end position="333"/>
    </location>
</feature>
<dbReference type="NCBIfam" id="NF004741">
    <property type="entry name" value="PRK06076.1-2"/>
    <property type="match status" value="1"/>
</dbReference>
<evidence type="ECO:0000313" key="7">
    <source>
        <dbReference type="EMBL" id="MBY6275892.1"/>
    </source>
</evidence>
<evidence type="ECO:0000256" key="5">
    <source>
        <dbReference type="HAMAP-Rule" id="MF_01350"/>
    </source>
</evidence>
<dbReference type="RefSeq" id="WP_083766218.1">
    <property type="nucleotide sequence ID" value="NZ_PIUK01000046.1"/>
</dbReference>
<comment type="function">
    <text evidence="5">NDH-1 shuttles electrons from NADH, via FMN and iron-sulfur (Fe-S) centers, to quinones in the respiratory chain. The immediate electron acceptor for the enzyme in this species is believed to be ubiquinone. Couples the redox reaction to proton translocation (for every two electrons transferred, four hydrogen ions are translocated across the cytoplasmic membrane), and thus conserves the redox energy in a proton gradient. This subunit may bind ubiquinone.</text>
</comment>
<dbReference type="InterPro" id="IPR001694">
    <property type="entry name" value="NADH_UbQ_OxRdtase_su1/FPO"/>
</dbReference>
<feature type="transmembrane region" description="Helical" evidence="5">
    <location>
        <begin position="84"/>
        <end position="104"/>
    </location>
</feature>
<name>A0A953I2T6_SYMTR</name>
<evidence type="ECO:0000256" key="6">
    <source>
        <dbReference type="RuleBase" id="RU000471"/>
    </source>
</evidence>
<comment type="caution">
    <text evidence="7">The sequence shown here is derived from an EMBL/GenBank/DDBJ whole genome shotgun (WGS) entry which is preliminary data.</text>
</comment>
<keyword evidence="5" id="KW-0874">Quinone</keyword>
<dbReference type="PROSITE" id="PS00668">
    <property type="entry name" value="COMPLEX1_ND1_2"/>
    <property type="match status" value="1"/>
</dbReference>
<keyword evidence="5" id="KW-0830">Ubiquinone</keyword>
<organism evidence="7 8">
    <name type="scientific">Symbiobacterium thermophilum</name>
    <dbReference type="NCBI Taxonomy" id="2734"/>
    <lineage>
        <taxon>Bacteria</taxon>
        <taxon>Bacillati</taxon>
        <taxon>Bacillota</taxon>
        <taxon>Clostridia</taxon>
        <taxon>Eubacteriales</taxon>
        <taxon>Symbiobacteriaceae</taxon>
        <taxon>Symbiobacterium</taxon>
    </lineage>
</organism>
<dbReference type="HAMAP" id="MF_01350">
    <property type="entry name" value="NDH1_NuoH"/>
    <property type="match status" value="1"/>
</dbReference>
<comment type="catalytic activity">
    <reaction evidence="5">
        <text>a quinone + NADH + 5 H(+)(in) = a quinol + NAD(+) + 4 H(+)(out)</text>
        <dbReference type="Rhea" id="RHEA:57888"/>
        <dbReference type="ChEBI" id="CHEBI:15378"/>
        <dbReference type="ChEBI" id="CHEBI:24646"/>
        <dbReference type="ChEBI" id="CHEBI:57540"/>
        <dbReference type="ChEBI" id="CHEBI:57945"/>
        <dbReference type="ChEBI" id="CHEBI:132124"/>
    </reaction>
</comment>
<evidence type="ECO:0000256" key="4">
    <source>
        <dbReference type="ARBA" id="ARBA00023136"/>
    </source>
</evidence>
<feature type="transmembrane region" description="Helical" evidence="5">
    <location>
        <begin position="156"/>
        <end position="179"/>
    </location>
</feature>
<dbReference type="PANTHER" id="PTHR11432:SF3">
    <property type="entry name" value="NADH-UBIQUINONE OXIDOREDUCTASE CHAIN 1"/>
    <property type="match status" value="1"/>
</dbReference>
<dbReference type="Proteomes" id="UP000732377">
    <property type="component" value="Unassembled WGS sequence"/>
</dbReference>
<evidence type="ECO:0000256" key="1">
    <source>
        <dbReference type="ARBA" id="ARBA00004141"/>
    </source>
</evidence>
<comment type="subcellular location">
    <subcellularLocation>
        <location evidence="5 6">Cell membrane</location>
        <topology evidence="5 6">Multi-pass membrane protein</topology>
    </subcellularLocation>
    <subcellularLocation>
        <location evidence="1">Membrane</location>
        <topology evidence="1">Multi-pass membrane protein</topology>
    </subcellularLocation>
</comment>
<comment type="subunit">
    <text evidence="5">NDH-1 is composed of 14 different subunits. Subunits NuoA, H, J, K, L, M, N constitute the membrane sector of the complex.</text>
</comment>
<feature type="transmembrane region" description="Helical" evidence="5">
    <location>
        <begin position="12"/>
        <end position="34"/>
    </location>
</feature>
<dbReference type="EMBL" id="PIUK01000046">
    <property type="protein sequence ID" value="MBY6275892.1"/>
    <property type="molecule type" value="Genomic_DNA"/>
</dbReference>
<dbReference type="GO" id="GO:0016655">
    <property type="term" value="F:oxidoreductase activity, acting on NAD(P)H, quinone or similar compound as acceptor"/>
    <property type="evidence" value="ECO:0007669"/>
    <property type="project" value="UniProtKB-UniRule"/>
</dbReference>
<protein>
    <recommendedName>
        <fullName evidence="5">NADH-quinone oxidoreductase subunit H</fullName>
        <ecNumber evidence="5">7.1.1.-</ecNumber>
    </recommendedName>
    <alternativeName>
        <fullName evidence="5">NADH dehydrogenase I subunit H</fullName>
    </alternativeName>
    <alternativeName>
        <fullName evidence="5">NDH-1 subunit H</fullName>
    </alternativeName>
</protein>
<reference evidence="7" key="1">
    <citation type="submission" date="2017-11" db="EMBL/GenBank/DDBJ databases">
        <title>Three new genomes from thermophilic consortium.</title>
        <authorList>
            <person name="Quaggio R."/>
            <person name="Amgarten D."/>
            <person name="Setubal J.C."/>
        </authorList>
    </citation>
    <scope>NUCLEOTIDE SEQUENCE</scope>
    <source>
        <strain evidence="7">ZCTH01-B2</strain>
    </source>
</reference>
<dbReference type="InterPro" id="IPR018086">
    <property type="entry name" value="NADH_UbQ_OxRdtase_su1_CS"/>
</dbReference>
<dbReference type="EC" id="7.1.1.-" evidence="5"/>
<feature type="transmembrane region" description="Helical" evidence="5">
    <location>
        <begin position="116"/>
        <end position="136"/>
    </location>
</feature>
<feature type="transmembrane region" description="Helical" evidence="5">
    <location>
        <begin position="191"/>
        <end position="212"/>
    </location>
</feature>
<keyword evidence="4 5" id="KW-0472">Membrane</keyword>
<feature type="transmembrane region" description="Helical" evidence="5">
    <location>
        <begin position="241"/>
        <end position="264"/>
    </location>
</feature>
<keyword evidence="5 6" id="KW-0520">NAD</keyword>
<dbReference type="GO" id="GO:0048038">
    <property type="term" value="F:quinone binding"/>
    <property type="evidence" value="ECO:0007669"/>
    <property type="project" value="UniProtKB-KW"/>
</dbReference>
<gene>
    <name evidence="5" type="primary">nuoH</name>
    <name evidence="7" type="ORF">CWE10_06655</name>
</gene>
<dbReference type="GO" id="GO:0009060">
    <property type="term" value="P:aerobic respiration"/>
    <property type="evidence" value="ECO:0007669"/>
    <property type="project" value="TreeGrafter"/>
</dbReference>
<sequence length="393" mass="44046">MEWWNSLSPTVQVWLGGVLKASLILVWGLINFYLCLMLERKLSAWMQNRVGPWRVGLWGWIQPVADLIKLWVKEYIRPNNVDKWLYLIAPFIGFVSANLVWLIVPFGDKLIATDFEIGIIFIAAVMGYDVIATFMAGWGSNNKYSMLGAMRGAAQLISYEVTMVMAVIGVVMMAGSLRLSDIVLAQQQRGFLGWFLFPQIIGFIVYLIASLAELNRAPFDLAEAEQELVAGHHTEYSGFRWAMFMLAEYIHLAAWSAIAATLFLGGWSGPTLGQVAAGLGNVLNGFGAFTNPVGTAVLNWGLAISGSTILNWVAGVFWLVLKTYFFVFLAMWIRWTLPRVRIDQLMDLGWKFLLPVSMFNIFLTGTLRYLAVAFDGVPISIGSFTLRLLGWWL</sequence>
<keyword evidence="5" id="KW-1278">Translocase</keyword>
<dbReference type="AlphaFoldDB" id="A0A953I2T6"/>
<evidence type="ECO:0000313" key="8">
    <source>
        <dbReference type="Proteomes" id="UP000732377"/>
    </source>
</evidence>
<dbReference type="PANTHER" id="PTHR11432">
    <property type="entry name" value="NADH DEHYDROGENASE SUBUNIT 1"/>
    <property type="match status" value="1"/>
</dbReference>
<dbReference type="GO" id="GO:0003954">
    <property type="term" value="F:NADH dehydrogenase activity"/>
    <property type="evidence" value="ECO:0007669"/>
    <property type="project" value="TreeGrafter"/>
</dbReference>
<keyword evidence="2 5" id="KW-0812">Transmembrane</keyword>
<evidence type="ECO:0000256" key="3">
    <source>
        <dbReference type="ARBA" id="ARBA00022989"/>
    </source>
</evidence>